<evidence type="ECO:0000256" key="1">
    <source>
        <dbReference type="SAM" id="MobiDB-lite"/>
    </source>
</evidence>
<organism evidence="3 4">
    <name type="scientific">Microbulbifer aestuariivivens</name>
    <dbReference type="NCBI Taxonomy" id="1908308"/>
    <lineage>
        <taxon>Bacteria</taxon>
        <taxon>Pseudomonadati</taxon>
        <taxon>Pseudomonadota</taxon>
        <taxon>Gammaproteobacteria</taxon>
        <taxon>Cellvibrionales</taxon>
        <taxon>Microbulbiferaceae</taxon>
        <taxon>Microbulbifer</taxon>
    </lineage>
</organism>
<dbReference type="Proteomes" id="UP001408594">
    <property type="component" value="Unassembled WGS sequence"/>
</dbReference>
<reference evidence="3 4" key="1">
    <citation type="submission" date="2024-02" db="EMBL/GenBank/DDBJ databases">
        <title>Microbulbifer aestuariivivens NBRC 112533.</title>
        <authorList>
            <person name="Ichikawa N."/>
            <person name="Katano-Makiyama Y."/>
            <person name="Hidaka K."/>
        </authorList>
    </citation>
    <scope>NUCLEOTIDE SEQUENCE [LARGE SCALE GENOMIC DNA]</scope>
    <source>
        <strain evidence="3 4">NBRC 112533</strain>
    </source>
</reference>
<feature type="compositionally biased region" description="Basic residues" evidence="1">
    <location>
        <begin position="43"/>
        <end position="57"/>
    </location>
</feature>
<sequence length="213" mass="24554">MKTLLNILAAASLLLAGPALAGGDHRHSLSADADSPGASAFGRAHHKEKHHQQHSPRGHGDKGQQQKHPQEHHYQSHKKKHKQHHKQSHKGSYQKHHALSQHKRRKHYRQHRHHWRPAHYDYGYRWRHLPRSFVRINIGALGFFYSDGIFYRPHHSGYVVARAPIGAVVTSLPASAVSLAFGGRNYFVAYDTFYLWDHHQRGYRIVENPGILY</sequence>
<feature type="signal peptide" evidence="2">
    <location>
        <begin position="1"/>
        <end position="21"/>
    </location>
</feature>
<dbReference type="Pfam" id="PF20125">
    <property type="entry name" value="DUF6515"/>
    <property type="match status" value="1"/>
</dbReference>
<name>A0ABP9WPY8_9GAMM</name>
<feature type="compositionally biased region" description="Basic and acidic residues" evidence="1">
    <location>
        <begin position="58"/>
        <end position="74"/>
    </location>
</feature>
<keyword evidence="4" id="KW-1185">Reference proteome</keyword>
<accession>A0ABP9WPY8</accession>
<feature type="region of interest" description="Disordered" evidence="1">
    <location>
        <begin position="24"/>
        <end position="112"/>
    </location>
</feature>
<gene>
    <name evidence="3" type="ORF">Maes01_00920</name>
</gene>
<feature type="compositionally biased region" description="Basic residues" evidence="1">
    <location>
        <begin position="75"/>
        <end position="112"/>
    </location>
</feature>
<proteinExistence type="predicted"/>
<dbReference type="InterPro" id="IPR045398">
    <property type="entry name" value="DUF6515"/>
</dbReference>
<evidence type="ECO:0000256" key="2">
    <source>
        <dbReference type="SAM" id="SignalP"/>
    </source>
</evidence>
<comment type="caution">
    <text evidence="3">The sequence shown here is derived from an EMBL/GenBank/DDBJ whole genome shotgun (WGS) entry which is preliminary data.</text>
</comment>
<evidence type="ECO:0000313" key="3">
    <source>
        <dbReference type="EMBL" id="GAA5524363.1"/>
    </source>
</evidence>
<dbReference type="EMBL" id="BAABRT010000005">
    <property type="protein sequence ID" value="GAA5524363.1"/>
    <property type="molecule type" value="Genomic_DNA"/>
</dbReference>
<dbReference type="RefSeq" id="WP_345549279.1">
    <property type="nucleotide sequence ID" value="NZ_BAABRT010000005.1"/>
</dbReference>
<keyword evidence="2" id="KW-0732">Signal</keyword>
<feature type="chain" id="PRO_5045436950" description="DUF3300 domain-containing protein" evidence="2">
    <location>
        <begin position="22"/>
        <end position="213"/>
    </location>
</feature>
<protein>
    <recommendedName>
        <fullName evidence="5">DUF3300 domain-containing protein</fullName>
    </recommendedName>
</protein>
<evidence type="ECO:0000313" key="4">
    <source>
        <dbReference type="Proteomes" id="UP001408594"/>
    </source>
</evidence>
<evidence type="ECO:0008006" key="5">
    <source>
        <dbReference type="Google" id="ProtNLM"/>
    </source>
</evidence>